<protein>
    <submittedName>
        <fullName evidence="1">Uncharacterized protein</fullName>
    </submittedName>
</protein>
<name>X1CZG6_9ZZZZ</name>
<gene>
    <name evidence="1" type="ORF">S01H4_22956</name>
</gene>
<organism evidence="1">
    <name type="scientific">marine sediment metagenome</name>
    <dbReference type="NCBI Taxonomy" id="412755"/>
    <lineage>
        <taxon>unclassified sequences</taxon>
        <taxon>metagenomes</taxon>
        <taxon>ecological metagenomes</taxon>
    </lineage>
</organism>
<dbReference type="AlphaFoldDB" id="X1CZG6"/>
<dbReference type="EMBL" id="BART01010590">
    <property type="protein sequence ID" value="GAG89611.1"/>
    <property type="molecule type" value="Genomic_DNA"/>
</dbReference>
<comment type="caution">
    <text evidence="1">The sequence shown here is derived from an EMBL/GenBank/DDBJ whole genome shotgun (WGS) entry which is preliminary data.</text>
</comment>
<accession>X1CZG6</accession>
<sequence length="103" mass="11960">MENLDEIFSEIKSILEQQSEGLIVTTETIGSQAKMKKPAYHLYGSEDVSLFGKKPQKTYICGVIKQKNYVSFYLMPVYSHPELLKEIDHDLKKDLKGEKKVYW</sequence>
<evidence type="ECO:0000313" key="1">
    <source>
        <dbReference type="EMBL" id="GAG89611.1"/>
    </source>
</evidence>
<proteinExistence type="predicted"/>
<reference evidence="1" key="1">
    <citation type="journal article" date="2014" name="Front. Microbiol.">
        <title>High frequency of phylogenetically diverse reductive dehalogenase-homologous genes in deep subseafloor sedimentary metagenomes.</title>
        <authorList>
            <person name="Kawai M."/>
            <person name="Futagami T."/>
            <person name="Toyoda A."/>
            <person name="Takaki Y."/>
            <person name="Nishi S."/>
            <person name="Hori S."/>
            <person name="Arai W."/>
            <person name="Tsubouchi T."/>
            <person name="Morono Y."/>
            <person name="Uchiyama I."/>
            <person name="Ito T."/>
            <person name="Fujiyama A."/>
            <person name="Inagaki F."/>
            <person name="Takami H."/>
        </authorList>
    </citation>
    <scope>NUCLEOTIDE SEQUENCE</scope>
    <source>
        <strain evidence="1">Expedition CK06-06</strain>
    </source>
</reference>